<proteinExistence type="predicted"/>
<organism evidence="1">
    <name type="scientific">Ostreococcus tauri</name>
    <name type="common">Marine green alga</name>
    <dbReference type="NCBI Taxonomy" id="70448"/>
    <lineage>
        <taxon>Eukaryota</taxon>
        <taxon>Viridiplantae</taxon>
        <taxon>Chlorophyta</taxon>
        <taxon>Mamiellophyceae</taxon>
        <taxon>Mamiellales</taxon>
        <taxon>Bathycoccaceae</taxon>
        <taxon>Ostreococcus</taxon>
    </lineage>
</organism>
<dbReference type="EMBL" id="KZ155784">
    <property type="protein sequence ID" value="OUS46338.1"/>
    <property type="molecule type" value="Genomic_DNA"/>
</dbReference>
<dbReference type="Proteomes" id="UP000195557">
    <property type="component" value="Unassembled WGS sequence"/>
</dbReference>
<dbReference type="AlphaFoldDB" id="A0A1Y5I9T3"/>
<reference evidence="1" key="1">
    <citation type="submission" date="2017-04" db="EMBL/GenBank/DDBJ databases">
        <title>Population genomics of picophytoplankton unveils novel chromosome hypervariability.</title>
        <authorList>
            <consortium name="DOE Joint Genome Institute"/>
            <person name="Blanc-Mathieu R."/>
            <person name="Krasovec M."/>
            <person name="Hebrard M."/>
            <person name="Yau S."/>
            <person name="Desgranges E."/>
            <person name="Martin J."/>
            <person name="Schackwitz W."/>
            <person name="Kuo A."/>
            <person name="Salin G."/>
            <person name="Donnadieu C."/>
            <person name="Desdevises Y."/>
            <person name="Sanchez-Ferandin S."/>
            <person name="Moreau H."/>
            <person name="Rivals E."/>
            <person name="Grigoriev I.V."/>
            <person name="Grimsley N."/>
            <person name="Eyre-Walker A."/>
            <person name="Piganeau G."/>
        </authorList>
    </citation>
    <scope>NUCLEOTIDE SEQUENCE [LARGE SCALE GENOMIC DNA]</scope>
    <source>
        <strain evidence="1">RCC 1115</strain>
    </source>
</reference>
<sequence length="176" mass="19723">MDACERRWRGRGRRENALEERDLLSSGAIAGGGVPRAATGAIAEVVPEKWRMACANAGAFVELRGATLSVEEWAAIRTVFEAIVRVMDGDEASANLVGDAKVWTAMKSLIDDSTTRPRRLSQVENNARYQSALSELDEAKKAWKEADKAYKLARQRVKRARHDVHRTRKAVRIEYR</sequence>
<accession>A0A1Y5I9T3</accession>
<evidence type="ECO:0000313" key="1">
    <source>
        <dbReference type="EMBL" id="OUS46338.1"/>
    </source>
</evidence>
<gene>
    <name evidence="1" type="ORF">BE221DRAFT_75189</name>
</gene>
<protein>
    <submittedName>
        <fullName evidence="1">Uncharacterized protein</fullName>
    </submittedName>
</protein>
<name>A0A1Y5I9T3_OSTTA</name>